<dbReference type="Gene3D" id="2.60.40.1180">
    <property type="entry name" value="Golgi alpha-mannosidase II"/>
    <property type="match status" value="1"/>
</dbReference>
<evidence type="ECO:0000256" key="5">
    <source>
        <dbReference type="RuleBase" id="RU361168"/>
    </source>
</evidence>
<dbReference type="InterPro" id="IPR013785">
    <property type="entry name" value="Aldolase_TIM"/>
</dbReference>
<dbReference type="Pfam" id="PF16499">
    <property type="entry name" value="Melibiase_2"/>
    <property type="match status" value="1"/>
</dbReference>
<dbReference type="PROSITE" id="PS00512">
    <property type="entry name" value="ALPHA_GALACTOSIDASE"/>
    <property type="match status" value="1"/>
</dbReference>
<sequence>MMNRLNPLSALALGAALLASPLSAQKFEDLAQTPPMGWNSWNTFASNINEDLVKGVADAMVANGMRDAGYEYIVLDDTWSLRERDENGSLVADPEKFPSGMKALADYVHERGFKLGIYSCAGSKTCAGYPGSQGHEYQDARLWASWGIDYLKYDWCYTETRDAREAYTTMRDALYTAGRPIVFSICEWGTAKPWEWAEDVGHLWRTTGDIYDSWDGYKMWEMGWKRILDLQSELVKEWGPNGIAKYAGPGHWNDPDMMEVGNDGLTVAESRAHFSLWCMIAAPLMAGNDVRHMSDEITAIMTDPDVIAINQDPLGKQGFKALDEDAAGIEIFLKELSDGEWAVCALNTADEARELTIPFHRFYMLGEPKELYDVWTKEVVGMSDENYSRVVESHDVMMFRLRKPAE</sequence>
<protein>
    <recommendedName>
        <fullName evidence="5">Alpha-galactosidase</fullName>
        <ecNumber evidence="5">3.2.1.22</ecNumber>
    </recommendedName>
    <alternativeName>
        <fullName evidence="5">Melibiase</fullName>
    </alternativeName>
</protein>
<comment type="catalytic activity">
    <reaction evidence="5">
        <text>Hydrolysis of terminal, non-reducing alpha-D-galactose residues in alpha-D-galactosides, including galactose oligosaccharides, galactomannans and galactolipids.</text>
        <dbReference type="EC" id="3.2.1.22"/>
    </reaction>
</comment>
<reference evidence="8 9" key="1">
    <citation type="submission" date="2023-12" db="EMBL/GenBank/DDBJ databases">
        <title>Description of an unclassified Opitutus bacterium of Verrucomicrobiota.</title>
        <authorList>
            <person name="Zhang D.-F."/>
        </authorList>
    </citation>
    <scope>NUCLEOTIDE SEQUENCE [LARGE SCALE GENOMIC DNA]</scope>
    <source>
        <strain evidence="8 9">WL0086</strain>
    </source>
</reference>
<evidence type="ECO:0000259" key="7">
    <source>
        <dbReference type="Pfam" id="PF17801"/>
    </source>
</evidence>
<dbReference type="InterPro" id="IPR017853">
    <property type="entry name" value="GH"/>
</dbReference>
<dbReference type="GO" id="GO:0016787">
    <property type="term" value="F:hydrolase activity"/>
    <property type="evidence" value="ECO:0007669"/>
    <property type="project" value="UniProtKB-KW"/>
</dbReference>
<keyword evidence="4 5" id="KW-0326">Glycosidase</keyword>
<dbReference type="InterPro" id="IPR002241">
    <property type="entry name" value="Glyco_hydro_27"/>
</dbReference>
<dbReference type="PRINTS" id="PR00740">
    <property type="entry name" value="GLHYDRLASE27"/>
</dbReference>
<feature type="signal peptide" evidence="6">
    <location>
        <begin position="1"/>
        <end position="24"/>
    </location>
</feature>
<feature type="chain" id="PRO_5045545332" description="Alpha-galactosidase" evidence="6">
    <location>
        <begin position="25"/>
        <end position="406"/>
    </location>
</feature>
<evidence type="ECO:0000313" key="8">
    <source>
        <dbReference type="EMBL" id="WRQ87504.1"/>
    </source>
</evidence>
<dbReference type="CDD" id="cd14792">
    <property type="entry name" value="GH27"/>
    <property type="match status" value="1"/>
</dbReference>
<evidence type="ECO:0000256" key="3">
    <source>
        <dbReference type="ARBA" id="ARBA00022801"/>
    </source>
</evidence>
<evidence type="ECO:0000256" key="4">
    <source>
        <dbReference type="ARBA" id="ARBA00023295"/>
    </source>
</evidence>
<dbReference type="PANTHER" id="PTHR11452:SF75">
    <property type="entry name" value="ALPHA-GALACTOSIDASE MEL1"/>
    <property type="match status" value="1"/>
</dbReference>
<dbReference type="InterPro" id="IPR013780">
    <property type="entry name" value="Glyco_hydro_b"/>
</dbReference>
<evidence type="ECO:0000256" key="2">
    <source>
        <dbReference type="ARBA" id="ARBA00022729"/>
    </source>
</evidence>
<organism evidence="8 9">
    <name type="scientific">Actomonas aquatica</name>
    <dbReference type="NCBI Taxonomy" id="2866162"/>
    <lineage>
        <taxon>Bacteria</taxon>
        <taxon>Pseudomonadati</taxon>
        <taxon>Verrucomicrobiota</taxon>
        <taxon>Opitutia</taxon>
        <taxon>Opitutales</taxon>
        <taxon>Opitutaceae</taxon>
        <taxon>Actomonas</taxon>
    </lineage>
</organism>
<dbReference type="PANTHER" id="PTHR11452">
    <property type="entry name" value="ALPHA-GALACTOSIDASE/ALPHA-N-ACETYLGALACTOSAMINIDASE"/>
    <property type="match status" value="1"/>
</dbReference>
<accession>A0ABZ1CA87</accession>
<evidence type="ECO:0000256" key="6">
    <source>
        <dbReference type="SAM" id="SignalP"/>
    </source>
</evidence>
<keyword evidence="9" id="KW-1185">Reference proteome</keyword>
<dbReference type="InterPro" id="IPR041233">
    <property type="entry name" value="Melibiase_C"/>
</dbReference>
<dbReference type="Proteomes" id="UP000738431">
    <property type="component" value="Chromosome"/>
</dbReference>
<dbReference type="Pfam" id="PF17801">
    <property type="entry name" value="Melibiase_C"/>
    <property type="match status" value="1"/>
</dbReference>
<keyword evidence="5" id="KW-1015">Disulfide bond</keyword>
<comment type="similarity">
    <text evidence="1 5">Belongs to the glycosyl hydrolase 27 family.</text>
</comment>
<name>A0ABZ1CA87_9BACT</name>
<gene>
    <name evidence="8" type="ORF">K1X11_022035</name>
</gene>
<evidence type="ECO:0000256" key="1">
    <source>
        <dbReference type="ARBA" id="ARBA00009743"/>
    </source>
</evidence>
<dbReference type="EC" id="3.2.1.22" evidence="5"/>
<evidence type="ECO:0000313" key="9">
    <source>
        <dbReference type="Proteomes" id="UP000738431"/>
    </source>
</evidence>
<dbReference type="SUPFAM" id="SSF51445">
    <property type="entry name" value="(Trans)glycosidases"/>
    <property type="match status" value="1"/>
</dbReference>
<dbReference type="Gene3D" id="3.20.20.70">
    <property type="entry name" value="Aldolase class I"/>
    <property type="match status" value="1"/>
</dbReference>
<dbReference type="InterPro" id="IPR000111">
    <property type="entry name" value="Glyco_hydro_27/36_CS"/>
</dbReference>
<dbReference type="EMBL" id="CP139781">
    <property type="protein sequence ID" value="WRQ87504.1"/>
    <property type="molecule type" value="Genomic_DNA"/>
</dbReference>
<dbReference type="SUPFAM" id="SSF51011">
    <property type="entry name" value="Glycosyl hydrolase domain"/>
    <property type="match status" value="1"/>
</dbReference>
<keyword evidence="2 6" id="KW-0732">Signal</keyword>
<keyword evidence="3 5" id="KW-0378">Hydrolase</keyword>
<proteinExistence type="inferred from homology"/>
<feature type="domain" description="Alpha galactosidase C-terminal" evidence="7">
    <location>
        <begin position="328"/>
        <end position="401"/>
    </location>
</feature>